<evidence type="ECO:0000256" key="4">
    <source>
        <dbReference type="ARBA" id="ARBA00023125"/>
    </source>
</evidence>
<reference evidence="9 10" key="1">
    <citation type="submission" date="2024-01" db="EMBL/GenBank/DDBJ databases">
        <title>The genomes of 5 underutilized Papilionoideae crops provide insights into root nodulation and disease resistanc.</title>
        <authorList>
            <person name="Jiang F."/>
        </authorList>
    </citation>
    <scope>NUCLEOTIDE SEQUENCE [LARGE SCALE GENOMIC DNA]</scope>
    <source>
        <strain evidence="9">LVBAO_FW01</strain>
        <tissue evidence="9">Leaves</tissue>
    </source>
</reference>
<dbReference type="Proteomes" id="UP001367508">
    <property type="component" value="Unassembled WGS sequence"/>
</dbReference>
<dbReference type="GO" id="GO:0043565">
    <property type="term" value="F:sequence-specific DNA binding"/>
    <property type="evidence" value="ECO:0007669"/>
    <property type="project" value="TreeGrafter"/>
</dbReference>
<comment type="subunit">
    <text evidence="2">Homodimer.</text>
</comment>
<keyword evidence="3" id="KW-0805">Transcription regulation</keyword>
<dbReference type="Gene3D" id="4.10.280.10">
    <property type="entry name" value="Helix-loop-helix DNA-binding domain"/>
    <property type="match status" value="1"/>
</dbReference>
<evidence type="ECO:0000259" key="8">
    <source>
        <dbReference type="PROSITE" id="PS50888"/>
    </source>
</evidence>
<dbReference type="FunFam" id="4.10.280.10:FF:000096">
    <property type="entry name" value="Basic helix-loop-helix (BHLH) DNA-binding superfamily protein"/>
    <property type="match status" value="1"/>
</dbReference>
<sequence length="329" mass="37156">MDTMDFHQETLVLINEFELQDFVEDPNLDQFINLIRGENKDVICNFNSELINDCFIDNTFLSYPAIPLDQCNSNSVHVYDPSSTLSSFSCFDGKAMGVVGGEEEEEEEEEEENDMEDSSATTTTKTATRSVNTKPRPKTDRSKTLISERKRRGRMKEKLYTLRSLVPNITKMDKASIIGDAVSYVHELQAQAKKLKAEVAGLETSILMSKNYQGSNENPIKVQFTNNSHSTSKKNIQMDMFQVDEREFYVKIVCNKGEGVAVSLYRSLESLNGFDVQNSNLATVCDSFLLTFSLTTKGYEPEINLPNLKLCVTGAFMNQGFEFIPFLHP</sequence>
<organism evidence="9 10">
    <name type="scientific">Canavalia gladiata</name>
    <name type="common">Sword bean</name>
    <name type="synonym">Dolichos gladiatus</name>
    <dbReference type="NCBI Taxonomy" id="3824"/>
    <lineage>
        <taxon>Eukaryota</taxon>
        <taxon>Viridiplantae</taxon>
        <taxon>Streptophyta</taxon>
        <taxon>Embryophyta</taxon>
        <taxon>Tracheophyta</taxon>
        <taxon>Spermatophyta</taxon>
        <taxon>Magnoliopsida</taxon>
        <taxon>eudicotyledons</taxon>
        <taxon>Gunneridae</taxon>
        <taxon>Pentapetalae</taxon>
        <taxon>rosids</taxon>
        <taxon>fabids</taxon>
        <taxon>Fabales</taxon>
        <taxon>Fabaceae</taxon>
        <taxon>Papilionoideae</taxon>
        <taxon>50 kb inversion clade</taxon>
        <taxon>NPAAA clade</taxon>
        <taxon>indigoferoid/millettioid clade</taxon>
        <taxon>Phaseoleae</taxon>
        <taxon>Canavalia</taxon>
    </lineage>
</organism>
<dbReference type="PROSITE" id="PS50888">
    <property type="entry name" value="BHLH"/>
    <property type="match status" value="1"/>
</dbReference>
<keyword evidence="5" id="KW-0804">Transcription</keyword>
<dbReference type="InterPro" id="IPR011598">
    <property type="entry name" value="bHLH_dom"/>
</dbReference>
<dbReference type="AlphaFoldDB" id="A0AAN9K9F7"/>
<evidence type="ECO:0000256" key="6">
    <source>
        <dbReference type="ARBA" id="ARBA00023242"/>
    </source>
</evidence>
<dbReference type="PANTHER" id="PTHR31945:SF17">
    <property type="entry name" value="TRANSCRIPTION FACTOR FER-LIKE IRON DEFICIENCY-INDUCED TRANSCRIPTION FACTOR"/>
    <property type="match status" value="1"/>
</dbReference>
<dbReference type="EMBL" id="JAYMYQ010000009">
    <property type="protein sequence ID" value="KAK7312608.1"/>
    <property type="molecule type" value="Genomic_DNA"/>
</dbReference>
<comment type="caution">
    <text evidence="9">The sequence shown here is derived from an EMBL/GenBank/DDBJ whole genome shotgun (WGS) entry which is preliminary data.</text>
</comment>
<name>A0AAN9K9F7_CANGL</name>
<dbReference type="GO" id="GO:0046983">
    <property type="term" value="F:protein dimerization activity"/>
    <property type="evidence" value="ECO:0007669"/>
    <property type="project" value="InterPro"/>
</dbReference>
<evidence type="ECO:0000313" key="10">
    <source>
        <dbReference type="Proteomes" id="UP001367508"/>
    </source>
</evidence>
<comment type="subcellular location">
    <subcellularLocation>
        <location evidence="1">Nucleus</location>
    </subcellularLocation>
</comment>
<evidence type="ECO:0000256" key="3">
    <source>
        <dbReference type="ARBA" id="ARBA00023015"/>
    </source>
</evidence>
<accession>A0AAN9K9F7</accession>
<gene>
    <name evidence="9" type="ORF">VNO77_36586</name>
</gene>
<proteinExistence type="predicted"/>
<evidence type="ECO:0000256" key="1">
    <source>
        <dbReference type="ARBA" id="ARBA00004123"/>
    </source>
</evidence>
<protein>
    <recommendedName>
        <fullName evidence="8">BHLH domain-containing protein</fullName>
    </recommendedName>
</protein>
<evidence type="ECO:0000256" key="5">
    <source>
        <dbReference type="ARBA" id="ARBA00023163"/>
    </source>
</evidence>
<dbReference type="GO" id="GO:0005634">
    <property type="term" value="C:nucleus"/>
    <property type="evidence" value="ECO:0007669"/>
    <property type="project" value="UniProtKB-SubCell"/>
</dbReference>
<evidence type="ECO:0000256" key="7">
    <source>
        <dbReference type="SAM" id="MobiDB-lite"/>
    </source>
</evidence>
<dbReference type="PANTHER" id="PTHR31945">
    <property type="entry name" value="TRANSCRIPTION FACTOR SCREAM2-RELATED"/>
    <property type="match status" value="1"/>
</dbReference>
<keyword evidence="6" id="KW-0539">Nucleus</keyword>
<evidence type="ECO:0000256" key="2">
    <source>
        <dbReference type="ARBA" id="ARBA00011738"/>
    </source>
</evidence>
<dbReference type="SMART" id="SM00353">
    <property type="entry name" value="HLH"/>
    <property type="match status" value="1"/>
</dbReference>
<feature type="domain" description="BHLH" evidence="8">
    <location>
        <begin position="139"/>
        <end position="188"/>
    </location>
</feature>
<feature type="compositionally biased region" description="Acidic residues" evidence="7">
    <location>
        <begin position="101"/>
        <end position="117"/>
    </location>
</feature>
<keyword evidence="4" id="KW-0238">DNA-binding</keyword>
<evidence type="ECO:0000313" key="9">
    <source>
        <dbReference type="EMBL" id="KAK7312608.1"/>
    </source>
</evidence>
<dbReference type="SUPFAM" id="SSF47459">
    <property type="entry name" value="HLH, helix-loop-helix DNA-binding domain"/>
    <property type="match status" value="1"/>
</dbReference>
<dbReference type="Pfam" id="PF00010">
    <property type="entry name" value="HLH"/>
    <property type="match status" value="1"/>
</dbReference>
<keyword evidence="10" id="KW-1185">Reference proteome</keyword>
<feature type="compositionally biased region" description="Basic and acidic residues" evidence="7">
    <location>
        <begin position="137"/>
        <end position="148"/>
    </location>
</feature>
<dbReference type="InterPro" id="IPR051358">
    <property type="entry name" value="TF_AMS/ICE1/BHLH6-like"/>
</dbReference>
<dbReference type="GO" id="GO:0003700">
    <property type="term" value="F:DNA-binding transcription factor activity"/>
    <property type="evidence" value="ECO:0007669"/>
    <property type="project" value="TreeGrafter"/>
</dbReference>
<feature type="region of interest" description="Disordered" evidence="7">
    <location>
        <begin position="98"/>
        <end position="150"/>
    </location>
</feature>
<dbReference type="InterPro" id="IPR036638">
    <property type="entry name" value="HLH_DNA-bd_sf"/>
</dbReference>